<protein>
    <submittedName>
        <fullName evidence="1">Uncharacterized protein</fullName>
    </submittedName>
</protein>
<reference evidence="1" key="1">
    <citation type="journal article" date="2015" name="Nature">
        <title>Complex archaea that bridge the gap between prokaryotes and eukaryotes.</title>
        <authorList>
            <person name="Spang A."/>
            <person name="Saw J.H."/>
            <person name="Jorgensen S.L."/>
            <person name="Zaremba-Niedzwiedzka K."/>
            <person name="Martijn J."/>
            <person name="Lind A.E."/>
            <person name="van Eijk R."/>
            <person name="Schleper C."/>
            <person name="Guy L."/>
            <person name="Ettema T.J."/>
        </authorList>
    </citation>
    <scope>NUCLEOTIDE SEQUENCE</scope>
</reference>
<proteinExistence type="predicted"/>
<dbReference type="EMBL" id="LAZR01009747">
    <property type="protein sequence ID" value="KKM70807.1"/>
    <property type="molecule type" value="Genomic_DNA"/>
</dbReference>
<gene>
    <name evidence="1" type="ORF">LCGC14_1437020</name>
</gene>
<accession>A0A0F9MNS7</accession>
<evidence type="ECO:0000313" key="1">
    <source>
        <dbReference type="EMBL" id="KKM70807.1"/>
    </source>
</evidence>
<comment type="caution">
    <text evidence="1">The sequence shown here is derived from an EMBL/GenBank/DDBJ whole genome shotgun (WGS) entry which is preliminary data.</text>
</comment>
<organism evidence="1">
    <name type="scientific">marine sediment metagenome</name>
    <dbReference type="NCBI Taxonomy" id="412755"/>
    <lineage>
        <taxon>unclassified sequences</taxon>
        <taxon>metagenomes</taxon>
        <taxon>ecological metagenomes</taxon>
    </lineage>
</organism>
<sequence length="83" mass="9431">MDILNFPRVHTGYQDREERSVCAGCGSYYVVSPERLKKSQEILDDLVEALKTLLAKYRLARPQIFGTDNEEEAARQALAKSNL</sequence>
<name>A0A0F9MNS7_9ZZZZ</name>
<dbReference type="AlphaFoldDB" id="A0A0F9MNS7"/>